<evidence type="ECO:0000259" key="2">
    <source>
        <dbReference type="Pfam" id="PF14232"/>
    </source>
</evidence>
<evidence type="ECO:0000313" key="3">
    <source>
        <dbReference type="EMBL" id="GAB08447.1"/>
    </source>
</evidence>
<dbReference type="Pfam" id="PF14232">
    <property type="entry name" value="DUF4334"/>
    <property type="match status" value="1"/>
</dbReference>
<dbReference type="Gene3D" id="2.40.128.580">
    <property type="entry name" value="GXWXG domain"/>
    <property type="match status" value="1"/>
</dbReference>
<dbReference type="AlphaFoldDB" id="G7GXX2"/>
<proteinExistence type="predicted"/>
<keyword evidence="4" id="KW-1185">Reference proteome</keyword>
<feature type="domain" description="DUF4334" evidence="2">
    <location>
        <begin position="117"/>
        <end position="172"/>
    </location>
</feature>
<dbReference type="RefSeq" id="WP_007320524.1">
    <property type="nucleotide sequence ID" value="NZ_BAEE01000011.1"/>
</dbReference>
<name>G7GXX2_9ACTN</name>
<dbReference type="InterPro" id="IPR025568">
    <property type="entry name" value="DUF4334"/>
</dbReference>
<dbReference type="Pfam" id="PF14231">
    <property type="entry name" value="GXWXG"/>
    <property type="match status" value="1"/>
</dbReference>
<gene>
    <name evidence="3" type="ORF">GOARA_011_00630</name>
</gene>
<dbReference type="OrthoDB" id="8905397at2"/>
<dbReference type="InterPro" id="IPR025951">
    <property type="entry name" value="GXWXG_dom"/>
</dbReference>
<evidence type="ECO:0000259" key="1">
    <source>
        <dbReference type="Pfam" id="PF14231"/>
    </source>
</evidence>
<organism evidence="3 4">
    <name type="scientific">Gordonia araii NBRC 100433</name>
    <dbReference type="NCBI Taxonomy" id="1073574"/>
    <lineage>
        <taxon>Bacteria</taxon>
        <taxon>Bacillati</taxon>
        <taxon>Actinomycetota</taxon>
        <taxon>Actinomycetes</taxon>
        <taxon>Mycobacteriales</taxon>
        <taxon>Gordoniaceae</taxon>
        <taxon>Gordonia</taxon>
    </lineage>
</organism>
<evidence type="ECO:0008006" key="5">
    <source>
        <dbReference type="Google" id="ProtNLM"/>
    </source>
</evidence>
<evidence type="ECO:0000313" key="4">
    <source>
        <dbReference type="Proteomes" id="UP000035088"/>
    </source>
</evidence>
<dbReference type="EMBL" id="BAEE01000011">
    <property type="protein sequence ID" value="GAB08447.1"/>
    <property type="molecule type" value="Genomic_DNA"/>
</dbReference>
<sequence>MTTAADLRSGLSAIAANELFDSLPPVTIDEMIGRWHGSEVPTGHQMDGLLAVSGWYGKEFVDADTVHPLLFGQPGDLYAVNPRLIPFNTLNRLGTKMPRVLPPGGQTAFKAMRTTKPRARLRLVEFHGATSAAMVYDDIPVIDHFRRLDEKTVLGAMDQRGSDQTYFFLLERD</sequence>
<dbReference type="STRING" id="1073574.GOARA_011_00630"/>
<reference evidence="3 4" key="1">
    <citation type="submission" date="2011-11" db="EMBL/GenBank/DDBJ databases">
        <title>Whole genome shotgun sequence of Gordonia araii NBRC 100433.</title>
        <authorList>
            <person name="Yoshida Y."/>
            <person name="Hosoyama A."/>
            <person name="Tsuchikane K."/>
            <person name="Katsumata H."/>
            <person name="Yamazaki S."/>
            <person name="Fujita N."/>
        </authorList>
    </citation>
    <scope>NUCLEOTIDE SEQUENCE [LARGE SCALE GENOMIC DNA]</scope>
    <source>
        <strain evidence="3 4">NBRC 100433</strain>
    </source>
</reference>
<comment type="caution">
    <text evidence="3">The sequence shown here is derived from an EMBL/GenBank/DDBJ whole genome shotgun (WGS) entry which is preliminary data.</text>
</comment>
<protein>
    <recommendedName>
        <fullName evidence="5">DUF4334 domain-containing protein</fullName>
    </recommendedName>
</protein>
<feature type="domain" description="GXWXG" evidence="1">
    <location>
        <begin position="18"/>
        <end position="72"/>
    </location>
</feature>
<accession>G7GXX2</accession>
<dbReference type="Proteomes" id="UP000035088">
    <property type="component" value="Unassembled WGS sequence"/>
</dbReference>